<evidence type="ECO:0000256" key="2">
    <source>
        <dbReference type="ARBA" id="ARBA00022475"/>
    </source>
</evidence>
<keyword evidence="9" id="KW-1185">Reference proteome</keyword>
<dbReference type="GO" id="GO:0005886">
    <property type="term" value="C:plasma membrane"/>
    <property type="evidence" value="ECO:0007669"/>
    <property type="project" value="UniProtKB-SubCell"/>
</dbReference>
<dbReference type="PANTHER" id="PTHR30462:SF0">
    <property type="entry name" value="INTERMEMBRANE TRANSPORT PROTEIN YEBT"/>
    <property type="match status" value="1"/>
</dbReference>
<evidence type="ECO:0000256" key="1">
    <source>
        <dbReference type="ARBA" id="ARBA00004533"/>
    </source>
</evidence>
<protein>
    <submittedName>
        <fullName evidence="8">MCE family protein</fullName>
    </submittedName>
</protein>
<dbReference type="Proteomes" id="UP000237655">
    <property type="component" value="Chromosome"/>
</dbReference>
<evidence type="ECO:0000256" key="4">
    <source>
        <dbReference type="ARBA" id="ARBA00022692"/>
    </source>
</evidence>
<evidence type="ECO:0000313" key="8">
    <source>
        <dbReference type="EMBL" id="AVO39859.1"/>
    </source>
</evidence>
<feature type="domain" description="Mce/MlaD" evidence="7">
    <location>
        <begin position="31"/>
        <end position="117"/>
    </location>
</feature>
<dbReference type="KEGG" id="thas:C6Y53_16935"/>
<organism evidence="8 9">
    <name type="scientific">Pukyongiella litopenaei</name>
    <dbReference type="NCBI Taxonomy" id="2605946"/>
    <lineage>
        <taxon>Bacteria</taxon>
        <taxon>Pseudomonadati</taxon>
        <taxon>Pseudomonadota</taxon>
        <taxon>Alphaproteobacteria</taxon>
        <taxon>Rhodobacterales</taxon>
        <taxon>Paracoccaceae</taxon>
        <taxon>Pukyongiella</taxon>
    </lineage>
</organism>
<dbReference type="InterPro" id="IPR003399">
    <property type="entry name" value="Mce/MlaD"/>
</dbReference>
<gene>
    <name evidence="8" type="ORF">C6Y53_16935</name>
</gene>
<dbReference type="AlphaFoldDB" id="A0A2S0MVE1"/>
<sequence>MWRNLSFVWLVPILALAVSLGLAWQTVANRGVPIEIIFNSASGIVSGETTLRYRDVVIGTVEDVSFTDDLGKVLVRARVNKDVAPYLDSQAQFWVVRPAVSTRGITGISTVLSGVYIEGAWDQTPDAPQRRFEGLDGPPLVQPGRAGKRITLITDDGRLLSEGAPVLFRGVEVGRLERPRLTVSTDMIVVDAFIEAPHDRKLNTATRFWDTSGFRVSISGAGLSVDFDSMATLLAGGLEFGSIFDGGVPVSPGHVFNVYASEGEARKSVFTRSTAQAIDLAAQFNESVAGLEVGAEVRLGGLKVGEVAAITTRIHESDAGPTIRLMTRLSLEPGRLGLPAQASREDALDFLEAAVNGGLRARLATTSLFSSALVVDLVELPDAEPAGLDRDADPLPTLPTAPSDLPDFTATAEGVFERINALPIEEMIDHAIALMTGIEEFTRSEKLRALPGDAAALLADARTLLQDEATRALPGDLRDTVAELRGIATDLRRSGALESLGEALEKANVAAANISTASAEVPALVEDLRAVAQKARSLEAEELITAAREVLESADAVIGAPGARELPETLNGALAEIRSSLAELREGGMVDNANAAMASARSATDALKTAAETLPELSARMTRLAAQAEALVAAYGARSNFNDETIAALRAMREAARSVSELARTLERDPALLIRGR</sequence>
<dbReference type="InterPro" id="IPR051800">
    <property type="entry name" value="PqiA-PqiB_transport"/>
</dbReference>
<dbReference type="PANTHER" id="PTHR30462">
    <property type="entry name" value="INTERMEMBRANE TRANSPORT PROTEIN PQIB-RELATED"/>
    <property type="match status" value="1"/>
</dbReference>
<dbReference type="Pfam" id="PF02470">
    <property type="entry name" value="MlaD"/>
    <property type="match status" value="2"/>
</dbReference>
<name>A0A2S0MVE1_9RHOB</name>
<evidence type="ECO:0000313" key="9">
    <source>
        <dbReference type="Proteomes" id="UP000237655"/>
    </source>
</evidence>
<proteinExistence type="predicted"/>
<dbReference type="EMBL" id="CP027665">
    <property type="protein sequence ID" value="AVO39859.1"/>
    <property type="molecule type" value="Genomic_DNA"/>
</dbReference>
<keyword evidence="5" id="KW-1133">Transmembrane helix</keyword>
<reference evidence="9" key="1">
    <citation type="submission" date="2018-03" db="EMBL/GenBank/DDBJ databases">
        <title>Genomic analysis of the strain SH-1 isolated from shrimp intestine.</title>
        <authorList>
            <person name="Kim Y.-S."/>
            <person name="Kim S.-E."/>
            <person name="Kim K.-H."/>
        </authorList>
    </citation>
    <scope>NUCLEOTIDE SEQUENCE [LARGE SCALE GENOMIC DNA]</scope>
    <source>
        <strain evidence="9">SH-1</strain>
    </source>
</reference>
<evidence type="ECO:0000256" key="6">
    <source>
        <dbReference type="ARBA" id="ARBA00023136"/>
    </source>
</evidence>
<keyword evidence="6" id="KW-0472">Membrane</keyword>
<comment type="subcellular location">
    <subcellularLocation>
        <location evidence="1">Cell inner membrane</location>
    </subcellularLocation>
</comment>
<feature type="domain" description="Mce/MlaD" evidence="7">
    <location>
        <begin position="147"/>
        <end position="206"/>
    </location>
</feature>
<evidence type="ECO:0000256" key="3">
    <source>
        <dbReference type="ARBA" id="ARBA00022519"/>
    </source>
</evidence>
<evidence type="ECO:0000256" key="5">
    <source>
        <dbReference type="ARBA" id="ARBA00022989"/>
    </source>
</evidence>
<evidence type="ECO:0000259" key="7">
    <source>
        <dbReference type="Pfam" id="PF02470"/>
    </source>
</evidence>
<keyword evidence="2" id="KW-1003">Cell membrane</keyword>
<keyword evidence="4" id="KW-0812">Transmembrane</keyword>
<accession>A0A2S0MVE1</accession>
<keyword evidence="3" id="KW-0997">Cell inner membrane</keyword>